<sequence>MPKSIGRLITPLLHLLFPPTGRRRARACPSPTGEDAPTMPLPRAVRPAPRLLATLADEMPLVRPYVLSAEERRERRLQRERRRSLWLAAHGIDSGPRLIHGVEVAR</sequence>
<organism evidence="2 3">
    <name type="scientific">Streptomyces aidingensis</name>
    <dbReference type="NCBI Taxonomy" id="910347"/>
    <lineage>
        <taxon>Bacteria</taxon>
        <taxon>Bacillati</taxon>
        <taxon>Actinomycetota</taxon>
        <taxon>Actinomycetes</taxon>
        <taxon>Kitasatosporales</taxon>
        <taxon>Streptomycetaceae</taxon>
        <taxon>Streptomyces</taxon>
    </lineage>
</organism>
<dbReference type="AlphaFoldDB" id="A0A1I1QGZ0"/>
<reference evidence="2 3" key="1">
    <citation type="submission" date="2016-10" db="EMBL/GenBank/DDBJ databases">
        <authorList>
            <person name="de Groot N.N."/>
        </authorList>
    </citation>
    <scope>NUCLEOTIDE SEQUENCE [LARGE SCALE GENOMIC DNA]</scope>
    <source>
        <strain evidence="2 3">CGMCC 4.5739</strain>
    </source>
</reference>
<dbReference type="EMBL" id="FOLM01000011">
    <property type="protein sequence ID" value="SFD21325.1"/>
    <property type="molecule type" value="Genomic_DNA"/>
</dbReference>
<gene>
    <name evidence="2" type="ORF">SAMN05421773_111103</name>
</gene>
<accession>A0A1I1QGZ0</accession>
<protein>
    <submittedName>
        <fullName evidence="2">Uncharacterized protein</fullName>
    </submittedName>
</protein>
<proteinExistence type="predicted"/>
<dbReference type="Proteomes" id="UP000199207">
    <property type="component" value="Unassembled WGS sequence"/>
</dbReference>
<dbReference type="STRING" id="910347.SAMN05421773_111103"/>
<feature type="region of interest" description="Disordered" evidence="1">
    <location>
        <begin position="22"/>
        <end position="43"/>
    </location>
</feature>
<name>A0A1I1QGZ0_9ACTN</name>
<evidence type="ECO:0000256" key="1">
    <source>
        <dbReference type="SAM" id="MobiDB-lite"/>
    </source>
</evidence>
<dbReference type="RefSeq" id="WP_245834287.1">
    <property type="nucleotide sequence ID" value="NZ_FOLM01000011.1"/>
</dbReference>
<evidence type="ECO:0000313" key="3">
    <source>
        <dbReference type="Proteomes" id="UP000199207"/>
    </source>
</evidence>
<keyword evidence="3" id="KW-1185">Reference proteome</keyword>
<evidence type="ECO:0000313" key="2">
    <source>
        <dbReference type="EMBL" id="SFD21325.1"/>
    </source>
</evidence>